<dbReference type="FunFam" id="2.60.200.20:FF:000004">
    <property type="entry name" value="pleckstrin homology-like domain family B member 1 isoform X1"/>
    <property type="match status" value="1"/>
</dbReference>
<feature type="region of interest" description="Disordered" evidence="7">
    <location>
        <begin position="276"/>
        <end position="373"/>
    </location>
</feature>
<feature type="compositionally biased region" description="Basic and acidic residues" evidence="7">
    <location>
        <begin position="795"/>
        <end position="804"/>
    </location>
</feature>
<proteinExistence type="predicted"/>
<dbReference type="FunFam" id="2.30.29.30:FF:000006">
    <property type="entry name" value="Pleckstrin homology like domain family B member 1"/>
    <property type="match status" value="1"/>
</dbReference>
<keyword evidence="9" id="KW-1185">Reference proteome</keyword>
<dbReference type="CDD" id="cd22713">
    <property type="entry name" value="FHA_PHLB1"/>
    <property type="match status" value="1"/>
</dbReference>
<dbReference type="RefSeq" id="XP_013410384.1">
    <property type="nucleotide sequence ID" value="XM_013554930.2"/>
</dbReference>
<dbReference type="PANTHER" id="PTHR12156:SF5">
    <property type="entry name" value="FI18040P1"/>
    <property type="match status" value="1"/>
</dbReference>
<dbReference type="Gene3D" id="2.60.200.20">
    <property type="match status" value="1"/>
</dbReference>
<evidence type="ECO:0000313" key="10">
    <source>
        <dbReference type="RefSeq" id="XP_013410384.1"/>
    </source>
</evidence>
<evidence type="ECO:0000256" key="3">
    <source>
        <dbReference type="ARBA" id="ARBA00023054"/>
    </source>
</evidence>
<dbReference type="InterPro" id="IPR000253">
    <property type="entry name" value="FHA_dom"/>
</dbReference>
<protein>
    <recommendedName>
        <fullName evidence="4">Pleckstrin homology-like domain family B member 1</fullName>
    </recommendedName>
    <alternativeName>
        <fullName evidence="5">Protein LL5-alpha</fullName>
    </alternativeName>
</protein>
<keyword evidence="3 6" id="KW-0175">Coiled coil</keyword>
<dbReference type="RefSeq" id="XP_013410399.1">
    <property type="nucleotide sequence ID" value="XM_013554945.2"/>
</dbReference>
<evidence type="ECO:0000256" key="2">
    <source>
        <dbReference type="ARBA" id="ARBA00022553"/>
    </source>
</evidence>
<feature type="region of interest" description="Disordered" evidence="7">
    <location>
        <begin position="1178"/>
        <end position="1214"/>
    </location>
</feature>
<feature type="compositionally biased region" description="Polar residues" evidence="7">
    <location>
        <begin position="276"/>
        <end position="347"/>
    </location>
</feature>
<organism evidence="9 13">
    <name type="scientific">Lingula anatina</name>
    <name type="common">Brachiopod</name>
    <name type="synonym">Lingula unguis</name>
    <dbReference type="NCBI Taxonomy" id="7574"/>
    <lineage>
        <taxon>Eukaryota</taxon>
        <taxon>Metazoa</taxon>
        <taxon>Spiralia</taxon>
        <taxon>Lophotrochozoa</taxon>
        <taxon>Brachiopoda</taxon>
        <taxon>Linguliformea</taxon>
        <taxon>Lingulata</taxon>
        <taxon>Lingulida</taxon>
        <taxon>Linguloidea</taxon>
        <taxon>Lingulidae</taxon>
        <taxon>Lingula</taxon>
    </lineage>
</organism>
<feature type="coiled-coil region" evidence="6">
    <location>
        <begin position="73"/>
        <end position="111"/>
    </location>
</feature>
<dbReference type="SUPFAM" id="SSF49879">
    <property type="entry name" value="SMAD/FHA domain"/>
    <property type="match status" value="1"/>
</dbReference>
<feature type="region of interest" description="Disordered" evidence="7">
    <location>
        <begin position="638"/>
        <end position="749"/>
    </location>
</feature>
<dbReference type="Gene3D" id="2.30.29.30">
    <property type="entry name" value="Pleckstrin-homology domain (PH domain)/Phosphotyrosine-binding domain (PTB)"/>
    <property type="match status" value="1"/>
</dbReference>
<evidence type="ECO:0000259" key="8">
    <source>
        <dbReference type="PROSITE" id="PS50003"/>
    </source>
</evidence>
<feature type="region of interest" description="Disordered" evidence="7">
    <location>
        <begin position="769"/>
        <end position="839"/>
    </location>
</feature>
<evidence type="ECO:0000256" key="4">
    <source>
        <dbReference type="ARBA" id="ARBA00069090"/>
    </source>
</evidence>
<dbReference type="InterPro" id="IPR001849">
    <property type="entry name" value="PH_domain"/>
</dbReference>
<dbReference type="PROSITE" id="PS50003">
    <property type="entry name" value="PH_DOMAIN"/>
    <property type="match status" value="1"/>
</dbReference>
<dbReference type="InterPro" id="IPR052212">
    <property type="entry name" value="PH-like_domain"/>
</dbReference>
<dbReference type="GeneID" id="106173715"/>
<keyword evidence="2" id="KW-0597">Phosphoprotein</keyword>
<dbReference type="Pfam" id="PF00498">
    <property type="entry name" value="FHA"/>
    <property type="match status" value="1"/>
</dbReference>
<dbReference type="RefSeq" id="XP_013410392.1">
    <property type="nucleotide sequence ID" value="XM_013554938.1"/>
</dbReference>
<dbReference type="Proteomes" id="UP000085678">
    <property type="component" value="Unplaced"/>
</dbReference>
<evidence type="ECO:0000256" key="5">
    <source>
        <dbReference type="ARBA" id="ARBA00077655"/>
    </source>
</evidence>
<dbReference type="OrthoDB" id="6020705at2759"/>
<dbReference type="SMART" id="SM00233">
    <property type="entry name" value="PH"/>
    <property type="match status" value="1"/>
</dbReference>
<name>A0A1S3JJ21_LINAN</name>
<feature type="compositionally biased region" description="Polar residues" evidence="7">
    <location>
        <begin position="638"/>
        <end position="658"/>
    </location>
</feature>
<dbReference type="SUPFAM" id="SSF50729">
    <property type="entry name" value="PH domain-like"/>
    <property type="match status" value="1"/>
</dbReference>
<feature type="region of interest" description="Disordered" evidence="7">
    <location>
        <begin position="1"/>
        <end position="70"/>
    </location>
</feature>
<feature type="compositionally biased region" description="Low complexity" evidence="7">
    <location>
        <begin position="659"/>
        <end position="671"/>
    </location>
</feature>
<feature type="region of interest" description="Disordered" evidence="7">
    <location>
        <begin position="596"/>
        <end position="621"/>
    </location>
</feature>
<evidence type="ECO:0000313" key="12">
    <source>
        <dbReference type="RefSeq" id="XP_013410399.1"/>
    </source>
</evidence>
<dbReference type="PANTHER" id="PTHR12156">
    <property type="entry name" value="PLECKSTRIN HOMOLOGY-LIKE DOMAIN, FAMILY B, MEMBER 3"/>
    <property type="match status" value="1"/>
</dbReference>
<dbReference type="RefSeq" id="XP_013410410.1">
    <property type="nucleotide sequence ID" value="XM_013554956.1"/>
</dbReference>
<gene>
    <name evidence="10 11 12 13" type="primary">LOC106173715</name>
</gene>
<dbReference type="InterPro" id="IPR008984">
    <property type="entry name" value="SMAD_FHA_dom_sf"/>
</dbReference>
<feature type="compositionally biased region" description="Polar residues" evidence="7">
    <location>
        <begin position="1201"/>
        <end position="1211"/>
    </location>
</feature>
<reference evidence="10 11" key="1">
    <citation type="submission" date="2025-04" db="UniProtKB">
        <authorList>
            <consortium name="RefSeq"/>
        </authorList>
    </citation>
    <scope>IDENTIFICATION</scope>
    <source>
        <tissue evidence="10 11">Gonads</tissue>
    </source>
</reference>
<evidence type="ECO:0000256" key="1">
    <source>
        <dbReference type="ARBA" id="ARBA00022481"/>
    </source>
</evidence>
<dbReference type="Pfam" id="PF00169">
    <property type="entry name" value="PH"/>
    <property type="match status" value="1"/>
</dbReference>
<evidence type="ECO:0000313" key="9">
    <source>
        <dbReference type="Proteomes" id="UP000085678"/>
    </source>
</evidence>
<evidence type="ECO:0000313" key="11">
    <source>
        <dbReference type="RefSeq" id="XP_013410392.1"/>
    </source>
</evidence>
<dbReference type="InterPro" id="IPR011993">
    <property type="entry name" value="PH-like_dom_sf"/>
</dbReference>
<feature type="compositionally biased region" description="Low complexity" evidence="7">
    <location>
        <begin position="462"/>
        <end position="481"/>
    </location>
</feature>
<evidence type="ECO:0000256" key="7">
    <source>
        <dbReference type="SAM" id="MobiDB-lite"/>
    </source>
</evidence>
<feature type="region of interest" description="Disordered" evidence="7">
    <location>
        <begin position="1075"/>
        <end position="1105"/>
    </location>
</feature>
<feature type="domain" description="PH" evidence="8">
    <location>
        <begin position="1327"/>
        <end position="1429"/>
    </location>
</feature>
<keyword evidence="1" id="KW-0488">Methylation</keyword>
<evidence type="ECO:0000256" key="6">
    <source>
        <dbReference type="SAM" id="Coils"/>
    </source>
</evidence>
<feature type="coiled-coil region" evidence="6">
    <location>
        <begin position="844"/>
        <end position="1070"/>
    </location>
</feature>
<accession>A0A1S3JJ21</accession>
<feature type="region of interest" description="Disordered" evidence="7">
    <location>
        <begin position="462"/>
        <end position="499"/>
    </location>
</feature>
<dbReference type="KEGG" id="lak:106173715"/>
<evidence type="ECO:0000313" key="13">
    <source>
        <dbReference type="RefSeq" id="XP_013410410.1"/>
    </source>
</evidence>
<sequence>MAIDPARAQYNSLERRRRMLQEEETLPPFPVSDMEESQGDGVKTPDSGIEHDDKADDGEQSPSEEEKIATPVLAELEEECKDELAMLDTAMRQLKANKANKMEANKAKENEFFDQIEVTEIGKSYKVQTDKPHLVSLGSGRLSTAVTLLPLPEGVTSIGTAENNDIVIQGTGCEADHCTVENCNGLVTLYPGADLCSVDGLKVNRPTILSQGCMLCLGRSNYFRFNHPQEAIRMKNALPNPRISMAPIGFLPGLESNPDYYKNLAENNRMPTLDQIQHSVQSQSRTEQSYGQGLHNIQKSSGNSYGPGGQNNLSYSSSPGGRNNLSYSPAHNSGTYTTFHEGYSSSPGGWKDSSLLEGRNDLNQTPQAAEGNSDETIFNHRDNLEKENFVSKISRFEALTHSMANKAPPHVKGIQKYTYLNTSGSPPNIYQQHMGEKVFTKQTSTTRVSLDNNTADRIGSMASTASSSSFTSVSSASSSQSNDTVKSEEHVMRSRGTVGAKQNSVASIVSTDTSIWGSTSTMPDNYLQDMARLSENRDSVFSDISDISELTESQLELSLKHKQMKEERVKEQAQEKFERQRLEDILSMCAEYERQLEKEKGGSKDGPPYSTPTPPSSLYFEQLSDGSANSLERKRIKTNGSLLSSPTSSVQKLSSPTTGQGQFSSSPGQGQAFDFKVMSRSTSSTSEDDVDSGTIKRKPKVPTSLTNQEKYDNVDYDYVAERDPEEDPRTPTAASPEAGQVKDSAVEEEEVDIFECVKQNVTQRLITEAETSREEEEDGDEVEHAHVESLSVQLKDVESAKESVTEQASPASDQSIGVKSSSGVETSSDHSLATSEENDRRIQLEKLKKMRVDAVNTITDLKQKIVDIEGQQNEAIRELEMERALLEGEHQTEMVQLQREQDRINSLKQKQLELIERATAEKERKRKVRFTTQLEQEKMDAERHKLRELEHKHYEVEQQLECCSREEEPLLLDELQKYQDAIENQRKIFDDLEFQQLEVETRYEEEREVVQQQLLQEQNQLLGKYKAREERLHQIDKQQRDMLKQVKVDIEGLETERQKLVEEFRKEKATLSTIDRKIRELSRNNSTSPPGDTSSASAKSSDTEYEMKVNEEFFRRLQEEELKTPTNEMTMELSDKLAKTYLSDDKGAKFIEDQKKYLEDLKRRATQEGHVQWAEMHQREAKARSYGSVESEEGSVDSGSTPSDKATSLSSGEDHLEKLTEMERTLSQAQTEKIKQLENQVQFREAEMRQLLAERQRREDLERRLQDEIAKREELVEQQVKMREKQRQQSRPLTRYLPVKSKDFNLRLHIESAGHNLELCPHVVLDAVSCKGYLHKMGNRFKTWHKRWFVFDRVRRSFLYYTDKSEAKPRGGMYFQAIEEVYVDHLRTVKSPNTKLTFCVKTYDRTYYLVSPSPEAMRIWVDVIFTGAEGYTEFQS</sequence>
<feature type="compositionally biased region" description="Polar residues" evidence="7">
    <location>
        <begin position="805"/>
        <end position="835"/>
    </location>
</feature>